<evidence type="ECO:0000313" key="1">
    <source>
        <dbReference type="EMBL" id="KZC14395.1"/>
    </source>
</evidence>
<protein>
    <submittedName>
        <fullName evidence="1">Uncharacterized protein</fullName>
    </submittedName>
</protein>
<keyword evidence="2" id="KW-1185">Reference proteome</keyword>
<dbReference type="EMBL" id="KQ435071">
    <property type="protein sequence ID" value="KZC14395.1"/>
    <property type="molecule type" value="Genomic_DNA"/>
</dbReference>
<proteinExistence type="predicted"/>
<sequence length="132" mass="15081">MNLVETTIRGDEMLWSLTDMTRDLGLLARGTVLAPRCNISMHIRPDISLTNHAVSDLTARVGGIMKGVEDSFAKARRNIRTNRFARNLTENWILLWPPQEALQFQRMIRSIANQLERSVRALQSCKLDEGEF</sequence>
<organism evidence="1 2">
    <name type="scientific">Dufourea novaeangliae</name>
    <name type="common">Sweat bee</name>
    <dbReference type="NCBI Taxonomy" id="178035"/>
    <lineage>
        <taxon>Eukaryota</taxon>
        <taxon>Metazoa</taxon>
        <taxon>Ecdysozoa</taxon>
        <taxon>Arthropoda</taxon>
        <taxon>Hexapoda</taxon>
        <taxon>Insecta</taxon>
        <taxon>Pterygota</taxon>
        <taxon>Neoptera</taxon>
        <taxon>Endopterygota</taxon>
        <taxon>Hymenoptera</taxon>
        <taxon>Apocrita</taxon>
        <taxon>Aculeata</taxon>
        <taxon>Apoidea</taxon>
        <taxon>Anthophila</taxon>
        <taxon>Halictidae</taxon>
        <taxon>Rophitinae</taxon>
        <taxon>Dufourea</taxon>
    </lineage>
</organism>
<evidence type="ECO:0000313" key="2">
    <source>
        <dbReference type="Proteomes" id="UP000076502"/>
    </source>
</evidence>
<dbReference type="Proteomes" id="UP000076502">
    <property type="component" value="Unassembled WGS sequence"/>
</dbReference>
<name>A0A154PR46_DUFNO</name>
<accession>A0A154PR46</accession>
<reference evidence="1 2" key="1">
    <citation type="submission" date="2015-07" db="EMBL/GenBank/DDBJ databases">
        <title>The genome of Dufourea novaeangliae.</title>
        <authorList>
            <person name="Pan H."/>
            <person name="Kapheim K."/>
        </authorList>
    </citation>
    <scope>NUCLEOTIDE SEQUENCE [LARGE SCALE GENOMIC DNA]</scope>
    <source>
        <strain evidence="1">0120121106</strain>
        <tissue evidence="1">Whole body</tissue>
    </source>
</reference>
<gene>
    <name evidence="1" type="ORF">WN55_07004</name>
</gene>
<dbReference type="AlphaFoldDB" id="A0A154PR46"/>